<evidence type="ECO:0000256" key="2">
    <source>
        <dbReference type="ARBA" id="ARBA00023157"/>
    </source>
</evidence>
<gene>
    <name evidence="4" type="ORF">DMC30DRAFT_414615</name>
</gene>
<dbReference type="InterPro" id="IPR000675">
    <property type="entry name" value="Cutinase/axe"/>
</dbReference>
<sequence>MVALSLLAALASTVSLAVAAPAPAQLAERADFSACTTGDAVHMIIARASTELPGEGIIGQVATMVKAQLPGSTSEAISYPATLYPYLSSEAAGVSAMTSAGAHVVGDALCGSSGLFGGFSLPSTIGGSTSSPWSFSGLSKRDLESFSPSSSEARAESPSSSGKAVVERAISSSATDNIVAVVQMGDPSFTPGQSYDAGTSFTRGLFPRSSSGVQCLQGFADRIKSYCDIGDEFCASGYSLSVHLSYVLKYGSQAASFIVSKARA</sequence>
<dbReference type="SMART" id="SM01110">
    <property type="entry name" value="Cutinase"/>
    <property type="match status" value="1"/>
</dbReference>
<feature type="chain" id="PRO_5022694125" evidence="3">
    <location>
        <begin position="20"/>
        <end position="264"/>
    </location>
</feature>
<name>A0A5C5G282_9BASI</name>
<dbReference type="GO" id="GO:0052689">
    <property type="term" value="F:carboxylic ester hydrolase activity"/>
    <property type="evidence" value="ECO:0007669"/>
    <property type="project" value="UniProtKB-ARBA"/>
</dbReference>
<proteinExistence type="predicted"/>
<dbReference type="STRING" id="5288.A0A5C5G282"/>
<reference evidence="4 5" key="1">
    <citation type="submission" date="2019-03" db="EMBL/GenBank/DDBJ databases">
        <title>Rhodosporidium diobovatum UCD-FST 08-225 genome sequencing, assembly, and annotation.</title>
        <authorList>
            <person name="Fakankun I.U."/>
            <person name="Fristensky B."/>
            <person name="Levin D.B."/>
        </authorList>
    </citation>
    <scope>NUCLEOTIDE SEQUENCE [LARGE SCALE GENOMIC DNA]</scope>
    <source>
        <strain evidence="4 5">UCD-FST 08-225</strain>
    </source>
</reference>
<evidence type="ECO:0000313" key="4">
    <source>
        <dbReference type="EMBL" id="TNY23015.1"/>
    </source>
</evidence>
<evidence type="ECO:0000256" key="1">
    <source>
        <dbReference type="ARBA" id="ARBA00022801"/>
    </source>
</evidence>
<dbReference type="OrthoDB" id="2586582at2759"/>
<accession>A0A5C5G282</accession>
<comment type="caution">
    <text evidence="4">The sequence shown here is derived from an EMBL/GenBank/DDBJ whole genome shotgun (WGS) entry which is preliminary data.</text>
</comment>
<keyword evidence="3" id="KW-0732">Signal</keyword>
<keyword evidence="2" id="KW-1015">Disulfide bond</keyword>
<dbReference type="PANTHER" id="PTHR33630:SF9">
    <property type="entry name" value="CUTINASE 4"/>
    <property type="match status" value="1"/>
</dbReference>
<dbReference type="Gene3D" id="3.40.50.1820">
    <property type="entry name" value="alpha/beta hydrolase"/>
    <property type="match status" value="2"/>
</dbReference>
<dbReference type="Pfam" id="PF01083">
    <property type="entry name" value="Cutinase"/>
    <property type="match status" value="1"/>
</dbReference>
<evidence type="ECO:0000313" key="5">
    <source>
        <dbReference type="Proteomes" id="UP000311382"/>
    </source>
</evidence>
<dbReference type="Proteomes" id="UP000311382">
    <property type="component" value="Unassembled WGS sequence"/>
</dbReference>
<keyword evidence="1" id="KW-0378">Hydrolase</keyword>
<dbReference type="AlphaFoldDB" id="A0A5C5G282"/>
<keyword evidence="5" id="KW-1185">Reference proteome</keyword>
<dbReference type="PANTHER" id="PTHR33630">
    <property type="entry name" value="CUTINASE RV1984C-RELATED-RELATED"/>
    <property type="match status" value="1"/>
</dbReference>
<dbReference type="InterPro" id="IPR029058">
    <property type="entry name" value="AB_hydrolase_fold"/>
</dbReference>
<evidence type="ECO:0000256" key="3">
    <source>
        <dbReference type="SAM" id="SignalP"/>
    </source>
</evidence>
<protein>
    <submittedName>
        <fullName evidence="4">Cutinase</fullName>
    </submittedName>
</protein>
<dbReference type="SUPFAM" id="SSF53474">
    <property type="entry name" value="alpha/beta-Hydrolases"/>
    <property type="match status" value="1"/>
</dbReference>
<dbReference type="EMBL" id="SOZI01000017">
    <property type="protein sequence ID" value="TNY23015.1"/>
    <property type="molecule type" value="Genomic_DNA"/>
</dbReference>
<feature type="signal peptide" evidence="3">
    <location>
        <begin position="1"/>
        <end position="19"/>
    </location>
</feature>
<organism evidence="4 5">
    <name type="scientific">Rhodotorula diobovata</name>
    <dbReference type="NCBI Taxonomy" id="5288"/>
    <lineage>
        <taxon>Eukaryota</taxon>
        <taxon>Fungi</taxon>
        <taxon>Dikarya</taxon>
        <taxon>Basidiomycota</taxon>
        <taxon>Pucciniomycotina</taxon>
        <taxon>Microbotryomycetes</taxon>
        <taxon>Sporidiobolales</taxon>
        <taxon>Sporidiobolaceae</taxon>
        <taxon>Rhodotorula</taxon>
    </lineage>
</organism>